<dbReference type="Gene3D" id="2.30.110.10">
    <property type="entry name" value="Electron Transport, Fmn-binding Protein, Chain A"/>
    <property type="match status" value="1"/>
</dbReference>
<sequence length="142" mass="15714">MSDGVKTRARDVVRTFNKYVLNPVMRLPAGRKHWYASVIRHTGCRSGKTYTTPVVAEQVADGFVIPLPYGTDVDWLRNVVTAGRATIVSGGRTVEVVDPQVIDAATAAPHLSARRRRTFERFGIERFVRLMAAPAGHRTQAP</sequence>
<dbReference type="AlphaFoldDB" id="A0A5Q5BG59"/>
<name>A0A5Q5BG59_MYCSS</name>
<dbReference type="EMBL" id="CP000384">
    <property type="protein sequence ID" value="ABG07202.1"/>
    <property type="molecule type" value="Genomic_DNA"/>
</dbReference>
<evidence type="ECO:0008006" key="2">
    <source>
        <dbReference type="Google" id="ProtNLM"/>
    </source>
</evidence>
<dbReference type="KEGG" id="mmc:Mmcs_1088"/>
<dbReference type="InterPro" id="IPR012349">
    <property type="entry name" value="Split_barrel_FMN-bd"/>
</dbReference>
<protein>
    <recommendedName>
        <fullName evidence="2">Nitroreductase family deazaflavin-dependent oxidoreductase</fullName>
    </recommendedName>
</protein>
<accession>A0A5Q5BG59</accession>
<proteinExistence type="predicted"/>
<evidence type="ECO:0000313" key="1">
    <source>
        <dbReference type="EMBL" id="ABG07202.1"/>
    </source>
</evidence>
<organism evidence="1">
    <name type="scientific">Mycobacterium sp. (strain MCS)</name>
    <dbReference type="NCBI Taxonomy" id="164756"/>
    <lineage>
        <taxon>Bacteria</taxon>
        <taxon>Bacillati</taxon>
        <taxon>Actinomycetota</taxon>
        <taxon>Actinomycetes</taxon>
        <taxon>Mycobacteriales</taxon>
        <taxon>Mycobacteriaceae</taxon>
        <taxon>Mycobacterium</taxon>
    </lineage>
</organism>
<reference evidence="1" key="1">
    <citation type="submission" date="2006-06" db="EMBL/GenBank/DDBJ databases">
        <title>Complete sequence of chromosome of Mycobacterium sp. MCS.</title>
        <authorList>
            <consortium name="US DOE Joint Genome Institute"/>
            <person name="Copeland A."/>
            <person name="Lucas S."/>
            <person name="Lapidus A."/>
            <person name="Barry K."/>
            <person name="Detter J.C."/>
            <person name="Glavina del Rio T."/>
            <person name="Hammon N."/>
            <person name="Israni S."/>
            <person name="Dalin E."/>
            <person name="Tice H."/>
            <person name="Pitluck S."/>
            <person name="Martinez M."/>
            <person name="Schmutz J."/>
            <person name="Larimer F."/>
            <person name="Land M."/>
            <person name="Hauser L."/>
            <person name="Kyrpides N."/>
            <person name="Kim E."/>
            <person name="Miller C.D."/>
            <person name="Hughes J.E."/>
            <person name="Anderson A.J."/>
            <person name="Sims R.C."/>
            <person name="Richardson P."/>
        </authorList>
    </citation>
    <scope>NUCLEOTIDE SEQUENCE [LARGE SCALE GENOMIC DNA]</scope>
    <source>
        <strain evidence="1">MCS</strain>
    </source>
</reference>
<gene>
    <name evidence="1" type="ordered locus">Mmcs_1088</name>
</gene>